<comment type="caution">
    <text evidence="2">The sequence shown here is derived from an EMBL/GenBank/DDBJ whole genome shotgun (WGS) entry which is preliminary data.</text>
</comment>
<reference evidence="2 3" key="1">
    <citation type="submission" date="2017-11" db="EMBL/GenBank/DDBJ databases">
        <title>Rhodohalobacter 15182 sp. nov., isolated from a salt lake.</title>
        <authorList>
            <person name="Han S."/>
        </authorList>
    </citation>
    <scope>NUCLEOTIDE SEQUENCE [LARGE SCALE GENOMIC DNA]</scope>
    <source>
        <strain evidence="2 3">15182</strain>
    </source>
</reference>
<protein>
    <recommendedName>
        <fullName evidence="4">MFS transporter</fullName>
    </recommendedName>
</protein>
<organism evidence="2 3">
    <name type="scientific">Rhodohalobacter barkolensis</name>
    <dbReference type="NCBI Taxonomy" id="2053187"/>
    <lineage>
        <taxon>Bacteria</taxon>
        <taxon>Pseudomonadati</taxon>
        <taxon>Balneolota</taxon>
        <taxon>Balneolia</taxon>
        <taxon>Balneolales</taxon>
        <taxon>Balneolaceae</taxon>
        <taxon>Rhodohalobacter</taxon>
    </lineage>
</organism>
<evidence type="ECO:0000313" key="2">
    <source>
        <dbReference type="EMBL" id="PKD43999.1"/>
    </source>
</evidence>
<evidence type="ECO:0000313" key="3">
    <source>
        <dbReference type="Proteomes" id="UP000233398"/>
    </source>
</evidence>
<keyword evidence="1" id="KW-1133">Transmembrane helix</keyword>
<dbReference type="EMBL" id="PISP01000001">
    <property type="protein sequence ID" value="PKD43999.1"/>
    <property type="molecule type" value="Genomic_DNA"/>
</dbReference>
<dbReference type="AlphaFoldDB" id="A0A2N0VIJ8"/>
<dbReference type="Proteomes" id="UP000233398">
    <property type="component" value="Unassembled WGS sequence"/>
</dbReference>
<keyword evidence="3" id="KW-1185">Reference proteome</keyword>
<gene>
    <name evidence="2" type="ORF">CWD77_00540</name>
</gene>
<sequence>MLDKLAYISTGLGITSIAASVAAWYTEKSEDAEENAHAERSGIFIGLWPQTFFALAIVLFKLKELGHDKDVKRLLKKLDKKVKEVES</sequence>
<accession>A0A2N0VIJ8</accession>
<dbReference type="RefSeq" id="WP_101071242.1">
    <property type="nucleotide sequence ID" value="NZ_PISP01000001.1"/>
</dbReference>
<evidence type="ECO:0000256" key="1">
    <source>
        <dbReference type="SAM" id="Phobius"/>
    </source>
</evidence>
<dbReference type="OrthoDB" id="9815586at2"/>
<keyword evidence="1" id="KW-0472">Membrane</keyword>
<keyword evidence="1" id="KW-0812">Transmembrane</keyword>
<proteinExistence type="predicted"/>
<feature type="transmembrane region" description="Helical" evidence="1">
    <location>
        <begin position="45"/>
        <end position="62"/>
    </location>
</feature>
<name>A0A2N0VIJ8_9BACT</name>
<evidence type="ECO:0008006" key="4">
    <source>
        <dbReference type="Google" id="ProtNLM"/>
    </source>
</evidence>
<feature type="transmembrane region" description="Helical" evidence="1">
    <location>
        <begin position="5"/>
        <end position="25"/>
    </location>
</feature>